<reference evidence="4" key="1">
    <citation type="submission" date="2018-07" db="EMBL/GenBank/DDBJ databases">
        <title>Comparative genomics of catfishes provides insights into carnivory and benthic adaptation.</title>
        <authorList>
            <person name="Zhang Y."/>
            <person name="Wang D."/>
            <person name="Peng Z."/>
            <person name="Zheng S."/>
            <person name="Shao F."/>
            <person name="Tao W."/>
        </authorList>
    </citation>
    <scope>NUCLEOTIDE SEQUENCE</scope>
    <source>
        <strain evidence="4">Chongqing</strain>
    </source>
</reference>
<feature type="domain" description="Fibronectin type-III" evidence="2">
    <location>
        <begin position="76"/>
        <end position="167"/>
    </location>
</feature>
<evidence type="ECO:0000256" key="1">
    <source>
        <dbReference type="SAM" id="Phobius"/>
    </source>
</evidence>
<dbReference type="Gene3D" id="2.60.40.10">
    <property type="entry name" value="Immunoglobulins"/>
    <property type="match status" value="2"/>
</dbReference>
<dbReference type="GO" id="GO:0004896">
    <property type="term" value="F:cytokine receptor activity"/>
    <property type="evidence" value="ECO:0007669"/>
    <property type="project" value="TreeGrafter"/>
</dbReference>
<dbReference type="GO" id="GO:0005886">
    <property type="term" value="C:plasma membrane"/>
    <property type="evidence" value="ECO:0007669"/>
    <property type="project" value="TreeGrafter"/>
</dbReference>
<keyword evidence="1" id="KW-0472">Membrane</keyword>
<proteinExistence type="predicted"/>
<organism evidence="4 5">
    <name type="scientific">Silurus asotus</name>
    <name type="common">Amur catfish</name>
    <name type="synonym">Parasilurus asotus</name>
    <dbReference type="NCBI Taxonomy" id="30991"/>
    <lineage>
        <taxon>Eukaryota</taxon>
        <taxon>Metazoa</taxon>
        <taxon>Chordata</taxon>
        <taxon>Craniata</taxon>
        <taxon>Vertebrata</taxon>
        <taxon>Euteleostomi</taxon>
        <taxon>Actinopterygii</taxon>
        <taxon>Neopterygii</taxon>
        <taxon>Teleostei</taxon>
        <taxon>Ostariophysi</taxon>
        <taxon>Siluriformes</taxon>
        <taxon>Siluridae</taxon>
        <taxon>Silurus</taxon>
    </lineage>
</organism>
<dbReference type="EMBL" id="MU545793">
    <property type="protein sequence ID" value="KAI5628528.1"/>
    <property type="molecule type" value="Genomic_DNA"/>
</dbReference>
<keyword evidence="1" id="KW-0812">Transmembrane</keyword>
<feature type="domain" description="Interferon/interleukin receptor" evidence="3">
    <location>
        <begin position="183"/>
        <end position="271"/>
    </location>
</feature>
<comment type="caution">
    <text evidence="4">The sequence shown here is derived from an EMBL/GenBank/DDBJ whole genome shotgun (WGS) entry which is preliminary data.</text>
</comment>
<dbReference type="CDD" id="cd00063">
    <property type="entry name" value="FN3"/>
    <property type="match status" value="2"/>
</dbReference>
<dbReference type="PANTHER" id="PTHR20859:SF53">
    <property type="entry name" value="INTERLEUKIN-22 RECEPTOR SUBUNIT ALPHA-1"/>
    <property type="match status" value="1"/>
</dbReference>
<dbReference type="InterPro" id="IPR036116">
    <property type="entry name" value="FN3_sf"/>
</dbReference>
<evidence type="ECO:0000259" key="2">
    <source>
        <dbReference type="Pfam" id="PF01108"/>
    </source>
</evidence>
<dbReference type="Pfam" id="PF09294">
    <property type="entry name" value="Interfer-bind"/>
    <property type="match status" value="1"/>
</dbReference>
<accession>A0AAD5FU66</accession>
<feature type="transmembrane region" description="Helical" evidence="1">
    <location>
        <begin position="284"/>
        <end position="306"/>
    </location>
</feature>
<dbReference type="SUPFAM" id="SSF49265">
    <property type="entry name" value="Fibronectin type III"/>
    <property type="match status" value="2"/>
</dbReference>
<dbReference type="PANTHER" id="PTHR20859">
    <property type="entry name" value="INTERFERON/INTERLEUKIN RECEPTOR"/>
    <property type="match status" value="1"/>
</dbReference>
<gene>
    <name evidence="4" type="ORF">C0J50_3018</name>
</gene>
<keyword evidence="4" id="KW-0675">Receptor</keyword>
<dbReference type="AlphaFoldDB" id="A0AAD5FU66"/>
<dbReference type="Pfam" id="PF01108">
    <property type="entry name" value="Tissue_fac"/>
    <property type="match status" value="1"/>
</dbReference>
<dbReference type="InterPro" id="IPR003961">
    <property type="entry name" value="FN3_dom"/>
</dbReference>
<dbReference type="InterPro" id="IPR015373">
    <property type="entry name" value="Interferon/interleukin_rcp_dom"/>
</dbReference>
<dbReference type="InterPro" id="IPR013783">
    <property type="entry name" value="Ig-like_fold"/>
</dbReference>
<evidence type="ECO:0000259" key="3">
    <source>
        <dbReference type="Pfam" id="PF09294"/>
    </source>
</evidence>
<dbReference type="Proteomes" id="UP001205998">
    <property type="component" value="Unassembled WGS sequence"/>
</dbReference>
<keyword evidence="1" id="KW-1133">Transmembrane helix</keyword>
<sequence>MKHDGGGTILNMSHGHSDVALLVRQHCVGSLRSPLCVQEEAIWDSVTTAEVSGLLEKDGVRLVDLMAVMEWGFAVLLCGMVFARHCECLSELAQPKKVKVESSVLSWSQPEDPTDVIYVVQFNTTLNDWHIVSRGPSERFNFSATAEDYYGKVFRVRAEKGNQTSVWALSKRVQCSHLHTCAPVVELKVEPDKVHLRLNHRDQSLKDEKGGHLIFRLCYWKRNHTDESEEEFPKSNHFVLEDLEPGQEYCFQVNYLHLHKPFGMPSPEICKVIPESSQQRTLRIVLLGIFFLVGLFVLGSGLYYIYMHHKRIKECLQPPLDIPDHFEEFFFSEFSQPDESPVSESYEIVNFVEELSENQDTEQDVQISRPA</sequence>
<protein>
    <submittedName>
        <fullName evidence="4">Interferon gamma receptor 2</fullName>
    </submittedName>
</protein>
<evidence type="ECO:0000313" key="5">
    <source>
        <dbReference type="Proteomes" id="UP001205998"/>
    </source>
</evidence>
<evidence type="ECO:0000313" key="4">
    <source>
        <dbReference type="EMBL" id="KAI5628528.1"/>
    </source>
</evidence>
<dbReference type="InterPro" id="IPR050650">
    <property type="entry name" value="Type-II_Cytokine-TF_Rcpt"/>
</dbReference>
<keyword evidence="5" id="KW-1185">Reference proteome</keyword>
<name>A0AAD5FU66_SILAS</name>